<sequence length="349" mass="38849">MKERQTALILIGCAILLALGSYLLLSDSPEETPKNTAQVKQTVEKPAQAPDWVNGGQEATPDYSPSTATPVDTTPPPAPVLIPVVKEPQTIEISEDKVVTFTFVESLADYFLHRFLPSGPNGKPTSLASAMTLNKYYGRELDGFAVSGNDIRASRRAVLDYAFTPTMLKTLYELYAEAFVVHLADTAATDERQYIEGKIQVMRTLTNAEIAVMLRLNSRRIERTATVLRAIGQQPHLTDMAGRYLRAVKAVERANGQMQVALADEKDTKKAGADLKRAILQRQQVKAELLTQLKQTCHSCTEAELFYLAQWSYRRVLNEPEKKLKTFETAADILDDLATRFINKADELK</sequence>
<evidence type="ECO:0008006" key="4">
    <source>
        <dbReference type="Google" id="ProtNLM"/>
    </source>
</evidence>
<accession>A0ABN6RZT1</accession>
<proteinExistence type="predicted"/>
<keyword evidence="3" id="KW-1185">Reference proteome</keyword>
<name>A0ABN6RZT1_9BACT</name>
<protein>
    <recommendedName>
        <fullName evidence="4">Lipase helper protein</fullName>
    </recommendedName>
</protein>
<reference evidence="2 3" key="1">
    <citation type="submission" date="2022-08" db="EMBL/GenBank/DDBJ databases">
        <title>Genome Sequence of the sulphate-reducing bacterium, Pseudodesulfovibrio sp. SYK.</title>
        <authorList>
            <person name="Kondo R."/>
            <person name="Kataoka T."/>
        </authorList>
    </citation>
    <scope>NUCLEOTIDE SEQUENCE [LARGE SCALE GENOMIC DNA]</scope>
    <source>
        <strain evidence="2 3">SYK</strain>
    </source>
</reference>
<feature type="region of interest" description="Disordered" evidence="1">
    <location>
        <begin position="30"/>
        <end position="75"/>
    </location>
</feature>
<evidence type="ECO:0000313" key="2">
    <source>
        <dbReference type="EMBL" id="BDQ36446.1"/>
    </source>
</evidence>
<dbReference type="EMBL" id="AP026709">
    <property type="protein sequence ID" value="BDQ36446.1"/>
    <property type="molecule type" value="Genomic_DNA"/>
</dbReference>
<evidence type="ECO:0000313" key="3">
    <source>
        <dbReference type="Proteomes" id="UP001317742"/>
    </source>
</evidence>
<dbReference type="Proteomes" id="UP001317742">
    <property type="component" value="Chromosome"/>
</dbReference>
<organism evidence="2 3">
    <name type="scientific">Pseudodesulfovibrio nedwellii</name>
    <dbReference type="NCBI Taxonomy" id="2973072"/>
    <lineage>
        <taxon>Bacteria</taxon>
        <taxon>Pseudomonadati</taxon>
        <taxon>Thermodesulfobacteriota</taxon>
        <taxon>Desulfovibrionia</taxon>
        <taxon>Desulfovibrionales</taxon>
        <taxon>Desulfovibrionaceae</taxon>
    </lineage>
</organism>
<gene>
    <name evidence="2" type="ORF">SYK_08060</name>
</gene>
<evidence type="ECO:0000256" key="1">
    <source>
        <dbReference type="SAM" id="MobiDB-lite"/>
    </source>
</evidence>
<dbReference type="RefSeq" id="WP_281762345.1">
    <property type="nucleotide sequence ID" value="NZ_AP026709.1"/>
</dbReference>